<comment type="caution">
    <text evidence="1">The sequence shown here is derived from an EMBL/GenBank/DDBJ whole genome shotgun (WGS) entry which is preliminary data.</text>
</comment>
<accession>A0AAD6Y252</accession>
<dbReference type="EMBL" id="JARJCW010000139">
    <property type="protein sequence ID" value="KAJ7190975.1"/>
    <property type="molecule type" value="Genomic_DNA"/>
</dbReference>
<organism evidence="1 2">
    <name type="scientific">Mycena pura</name>
    <dbReference type="NCBI Taxonomy" id="153505"/>
    <lineage>
        <taxon>Eukaryota</taxon>
        <taxon>Fungi</taxon>
        <taxon>Dikarya</taxon>
        <taxon>Basidiomycota</taxon>
        <taxon>Agaricomycotina</taxon>
        <taxon>Agaricomycetes</taxon>
        <taxon>Agaricomycetidae</taxon>
        <taxon>Agaricales</taxon>
        <taxon>Marasmiineae</taxon>
        <taxon>Mycenaceae</taxon>
        <taxon>Mycena</taxon>
    </lineage>
</organism>
<keyword evidence="2" id="KW-1185">Reference proteome</keyword>
<evidence type="ECO:0000313" key="1">
    <source>
        <dbReference type="EMBL" id="KAJ7190975.1"/>
    </source>
</evidence>
<gene>
    <name evidence="1" type="ORF">GGX14DRAFT_601472</name>
</gene>
<reference evidence="1" key="1">
    <citation type="submission" date="2023-03" db="EMBL/GenBank/DDBJ databases">
        <title>Massive genome expansion in bonnet fungi (Mycena s.s.) driven by repeated elements and novel gene families across ecological guilds.</title>
        <authorList>
            <consortium name="Lawrence Berkeley National Laboratory"/>
            <person name="Harder C.B."/>
            <person name="Miyauchi S."/>
            <person name="Viragh M."/>
            <person name="Kuo A."/>
            <person name="Thoen E."/>
            <person name="Andreopoulos B."/>
            <person name="Lu D."/>
            <person name="Skrede I."/>
            <person name="Drula E."/>
            <person name="Henrissat B."/>
            <person name="Morin E."/>
            <person name="Kohler A."/>
            <person name="Barry K."/>
            <person name="LaButti K."/>
            <person name="Morin E."/>
            <person name="Salamov A."/>
            <person name="Lipzen A."/>
            <person name="Mereny Z."/>
            <person name="Hegedus B."/>
            <person name="Baldrian P."/>
            <person name="Stursova M."/>
            <person name="Weitz H."/>
            <person name="Taylor A."/>
            <person name="Grigoriev I.V."/>
            <person name="Nagy L.G."/>
            <person name="Martin F."/>
            <person name="Kauserud H."/>
        </authorList>
    </citation>
    <scope>NUCLEOTIDE SEQUENCE</scope>
    <source>
        <strain evidence="1">9144</strain>
    </source>
</reference>
<dbReference type="Proteomes" id="UP001219525">
    <property type="component" value="Unassembled WGS sequence"/>
</dbReference>
<dbReference type="AlphaFoldDB" id="A0AAD6Y252"/>
<proteinExistence type="predicted"/>
<sequence>MSDAAVASAQNLVGLLSVRRVTVEFLGDMAVLGHLFGRCTPDLREITFERSSVFQPLRPSVLESFRNGATEGKRTRLGSIALVRLPKMAAWLADENCPLLLRTPRAHAALPPAHLFYIPRALFHILFGFWNDPITLEDLTQGPAQPRALHRLACLHIGAYVPELPLLADALTALDVLNEIRGITVTATGTQTEDALRAFDRAAAALSALNIVELQVEVPPGRSLQTTMVQVKQWLSMLVERGNLTLTSCSVRKMRGRDT</sequence>
<protein>
    <submittedName>
        <fullName evidence="1">Uncharacterized protein</fullName>
    </submittedName>
</protein>
<evidence type="ECO:0000313" key="2">
    <source>
        <dbReference type="Proteomes" id="UP001219525"/>
    </source>
</evidence>
<name>A0AAD6Y252_9AGAR</name>